<keyword evidence="7 12" id="KW-0067">ATP-binding</keyword>
<evidence type="ECO:0000256" key="1">
    <source>
        <dbReference type="ARBA" id="ARBA00008142"/>
    </source>
</evidence>
<feature type="signal peptide" evidence="14">
    <location>
        <begin position="1"/>
        <end position="18"/>
    </location>
</feature>
<comment type="catalytic activity">
    <reaction evidence="12">
        <text>a 2'-deoxyribonucleoside 5'-diphosphate + ATP = a 2'-deoxyribonucleoside 5'-triphosphate + ADP</text>
        <dbReference type="Rhea" id="RHEA:44640"/>
        <dbReference type="ChEBI" id="CHEBI:30616"/>
        <dbReference type="ChEBI" id="CHEBI:61560"/>
        <dbReference type="ChEBI" id="CHEBI:73316"/>
        <dbReference type="ChEBI" id="CHEBI:456216"/>
        <dbReference type="EC" id="2.7.4.6"/>
    </reaction>
</comment>
<dbReference type="InterPro" id="IPR036850">
    <property type="entry name" value="NDK-like_dom_sf"/>
</dbReference>
<evidence type="ECO:0000256" key="8">
    <source>
        <dbReference type="ARBA" id="ARBA00022842"/>
    </source>
</evidence>
<feature type="compositionally biased region" description="Basic and acidic residues" evidence="13">
    <location>
        <begin position="175"/>
        <end position="186"/>
    </location>
</feature>
<evidence type="ECO:0000256" key="3">
    <source>
        <dbReference type="ARBA" id="ARBA00022679"/>
    </source>
</evidence>
<evidence type="ECO:0000256" key="13">
    <source>
        <dbReference type="SAM" id="MobiDB-lite"/>
    </source>
</evidence>
<dbReference type="OrthoDB" id="2162449at2759"/>
<feature type="binding site" evidence="10">
    <location>
        <position position="166"/>
    </location>
    <ligand>
        <name>ATP</name>
        <dbReference type="ChEBI" id="CHEBI:30616"/>
    </ligand>
</feature>
<evidence type="ECO:0000256" key="6">
    <source>
        <dbReference type="ARBA" id="ARBA00022777"/>
    </source>
</evidence>
<evidence type="ECO:0000259" key="15">
    <source>
        <dbReference type="SMART" id="SM00562"/>
    </source>
</evidence>
<comment type="caution">
    <text evidence="16">The sequence shown here is derived from an EMBL/GenBank/DDBJ whole genome shotgun (WGS) entry which is preliminary data.</text>
</comment>
<dbReference type="GO" id="GO:0006241">
    <property type="term" value="P:CTP biosynthetic process"/>
    <property type="evidence" value="ECO:0007669"/>
    <property type="project" value="InterPro"/>
</dbReference>
<dbReference type="SUPFAM" id="SSF54919">
    <property type="entry name" value="Nucleoside diphosphate kinase, NDK"/>
    <property type="match status" value="1"/>
</dbReference>
<evidence type="ECO:0000256" key="14">
    <source>
        <dbReference type="SAM" id="SignalP"/>
    </source>
</evidence>
<organism evidence="16 17">
    <name type="scientific">Chrysochromulina tobinii</name>
    <dbReference type="NCBI Taxonomy" id="1460289"/>
    <lineage>
        <taxon>Eukaryota</taxon>
        <taxon>Haptista</taxon>
        <taxon>Haptophyta</taxon>
        <taxon>Prymnesiophyceae</taxon>
        <taxon>Prymnesiales</taxon>
        <taxon>Chrysochromulinaceae</taxon>
        <taxon>Chrysochromulina</taxon>
    </lineage>
</organism>
<feature type="binding site" evidence="10">
    <location>
        <position position="59"/>
    </location>
    <ligand>
        <name>ATP</name>
        <dbReference type="ChEBI" id="CHEBI:30616"/>
    </ligand>
</feature>
<reference evidence="17" key="1">
    <citation type="journal article" date="2015" name="PLoS Genet.">
        <title>Genome Sequence and Transcriptome Analyses of Chrysochromulina tobin: Metabolic Tools for Enhanced Algal Fitness in the Prominent Order Prymnesiales (Haptophyceae).</title>
        <authorList>
            <person name="Hovde B.T."/>
            <person name="Deodato C.R."/>
            <person name="Hunsperger H.M."/>
            <person name="Ryken S.A."/>
            <person name="Yost W."/>
            <person name="Jha R.K."/>
            <person name="Patterson J."/>
            <person name="Monnat R.J. Jr."/>
            <person name="Barlow S.B."/>
            <person name="Starkenburg S.R."/>
            <person name="Cattolico R.A."/>
        </authorList>
    </citation>
    <scope>NUCLEOTIDE SEQUENCE</scope>
    <source>
        <strain evidence="17">CCMP291</strain>
    </source>
</reference>
<evidence type="ECO:0000256" key="5">
    <source>
        <dbReference type="ARBA" id="ARBA00022741"/>
    </source>
</evidence>
<dbReference type="GO" id="GO:0006183">
    <property type="term" value="P:GTP biosynthetic process"/>
    <property type="evidence" value="ECO:0007669"/>
    <property type="project" value="InterPro"/>
</dbReference>
<evidence type="ECO:0000256" key="4">
    <source>
        <dbReference type="ARBA" id="ARBA00022723"/>
    </source>
</evidence>
<dbReference type="PROSITE" id="PS00469">
    <property type="entry name" value="NDPK"/>
    <property type="match status" value="1"/>
</dbReference>
<feature type="binding site" evidence="10">
    <location>
        <position position="136"/>
    </location>
    <ligand>
        <name>ATP</name>
        <dbReference type="ChEBI" id="CHEBI:30616"/>
    </ligand>
</feature>
<keyword evidence="3 12" id="KW-0808">Transferase</keyword>
<dbReference type="PANTHER" id="PTHR46161:SF3">
    <property type="entry name" value="NUCLEOSIDE DIPHOSPHATE KINASE DDB_G0292928-RELATED"/>
    <property type="match status" value="1"/>
</dbReference>
<sequence>MARALGLLIVALVSVALGATVTPRRICTASSTPSTPSSLVARVCVLRGGATERTFAMLKPDVAKDSATVNGIKAMIDGAGLTIEREERCRLSRRQCETFYAEHAERSFFPDLVRFMSSGPVIKLELSGSDAVKRWRTLLGPTNSAVAREKAPKSVRALFGTDQQRNAAHGSDGVESAKRELSLMFK</sequence>
<dbReference type="InterPro" id="IPR023005">
    <property type="entry name" value="Nucleoside_diP_kinase_AS"/>
</dbReference>
<feature type="binding site" evidence="10">
    <location>
        <position position="142"/>
    </location>
    <ligand>
        <name>ATP</name>
        <dbReference type="ChEBI" id="CHEBI:30616"/>
    </ligand>
</feature>
<feature type="chain" id="PRO_5005603485" description="Nucleoside diphosphate kinase" evidence="14">
    <location>
        <begin position="19"/>
        <end position="186"/>
    </location>
</feature>
<evidence type="ECO:0000256" key="12">
    <source>
        <dbReference type="RuleBase" id="RU004013"/>
    </source>
</evidence>
<dbReference type="SMART" id="SM00562">
    <property type="entry name" value="NDK"/>
    <property type="match status" value="1"/>
</dbReference>
<dbReference type="EMBL" id="JWZX01000453">
    <property type="protein sequence ID" value="KOO52931.1"/>
    <property type="molecule type" value="Genomic_DNA"/>
</dbReference>
<evidence type="ECO:0000256" key="10">
    <source>
        <dbReference type="PROSITE-ProRule" id="PRU00706"/>
    </source>
</evidence>
<dbReference type="Gene3D" id="3.30.70.141">
    <property type="entry name" value="Nucleoside diphosphate kinase-like domain"/>
    <property type="match status" value="1"/>
</dbReference>
<name>A0A0M0LPJ2_9EUKA</name>
<evidence type="ECO:0000256" key="2">
    <source>
        <dbReference type="ARBA" id="ARBA00022490"/>
    </source>
</evidence>
<accession>A0A0M0LPJ2</accession>
<evidence type="ECO:0000313" key="16">
    <source>
        <dbReference type="EMBL" id="KOO52931.1"/>
    </source>
</evidence>
<evidence type="ECO:0000313" key="17">
    <source>
        <dbReference type="Proteomes" id="UP000037460"/>
    </source>
</evidence>
<evidence type="ECO:0000256" key="7">
    <source>
        <dbReference type="ARBA" id="ARBA00022840"/>
    </source>
</evidence>
<feature type="domain" description="Nucleoside diphosphate kinase-like" evidence="15">
    <location>
        <begin position="51"/>
        <end position="186"/>
    </location>
</feature>
<dbReference type="EC" id="2.7.4.6" evidence="12"/>
<dbReference type="Pfam" id="PF00334">
    <property type="entry name" value="NDK"/>
    <property type="match status" value="1"/>
</dbReference>
<keyword evidence="6 12" id="KW-0418">Kinase</keyword>
<evidence type="ECO:0000256" key="11">
    <source>
        <dbReference type="RuleBase" id="RU004011"/>
    </source>
</evidence>
<feature type="binding site" evidence="10">
    <location>
        <position position="108"/>
    </location>
    <ligand>
        <name>ATP</name>
        <dbReference type="ChEBI" id="CHEBI:30616"/>
    </ligand>
</feature>
<keyword evidence="9" id="KW-0546">Nucleotide metabolism</keyword>
<feature type="binding site" evidence="10">
    <location>
        <position position="156"/>
    </location>
    <ligand>
        <name>ATP</name>
        <dbReference type="ChEBI" id="CHEBI:30616"/>
    </ligand>
</feature>
<keyword evidence="5 12" id="KW-0547">Nucleotide-binding</keyword>
<dbReference type="GO" id="GO:0006228">
    <property type="term" value="P:UTP biosynthetic process"/>
    <property type="evidence" value="ECO:0007669"/>
    <property type="project" value="InterPro"/>
</dbReference>
<keyword evidence="8" id="KW-0460">Magnesium</keyword>
<feature type="active site" description="Pros-phosphohistidine intermediate" evidence="10">
    <location>
        <position position="169"/>
    </location>
</feature>
<keyword evidence="4" id="KW-0479">Metal-binding</keyword>
<dbReference type="PRINTS" id="PR01243">
    <property type="entry name" value="NUCDPKINASE"/>
</dbReference>
<proteinExistence type="inferred from homology"/>
<dbReference type="AlphaFoldDB" id="A0A0M0LPJ2"/>
<dbReference type="PANTHER" id="PTHR46161">
    <property type="entry name" value="NUCLEOSIDE DIPHOSPHATE KINASE"/>
    <property type="match status" value="1"/>
</dbReference>
<feature type="region of interest" description="Disordered" evidence="13">
    <location>
        <begin position="166"/>
        <end position="186"/>
    </location>
</feature>
<dbReference type="PROSITE" id="PS51374">
    <property type="entry name" value="NDPK_LIKE"/>
    <property type="match status" value="1"/>
</dbReference>
<comment type="similarity">
    <text evidence="1 10 11">Belongs to the NDK family.</text>
</comment>
<dbReference type="Proteomes" id="UP000037460">
    <property type="component" value="Unassembled WGS sequence"/>
</dbReference>
<protein>
    <recommendedName>
        <fullName evidence="12">Nucleoside diphosphate kinase</fullName>
        <ecNumber evidence="12">2.7.4.6</ecNumber>
    </recommendedName>
</protein>
<dbReference type="InterPro" id="IPR034907">
    <property type="entry name" value="NDK-like_dom"/>
</dbReference>
<keyword evidence="17" id="KW-1185">Reference proteome</keyword>
<evidence type="ECO:0000256" key="9">
    <source>
        <dbReference type="ARBA" id="ARBA00023080"/>
    </source>
</evidence>
<keyword evidence="14" id="KW-0732">Signal</keyword>
<dbReference type="GO" id="GO:0005524">
    <property type="term" value="F:ATP binding"/>
    <property type="evidence" value="ECO:0007669"/>
    <property type="project" value="UniProtKB-KW"/>
</dbReference>
<keyword evidence="2" id="KW-0963">Cytoplasm</keyword>
<dbReference type="GO" id="GO:0004550">
    <property type="term" value="F:nucleoside diphosphate kinase activity"/>
    <property type="evidence" value="ECO:0007669"/>
    <property type="project" value="UniProtKB-EC"/>
</dbReference>
<dbReference type="GO" id="GO:0046872">
    <property type="term" value="F:metal ion binding"/>
    <property type="evidence" value="ECO:0007669"/>
    <property type="project" value="UniProtKB-KW"/>
</dbReference>
<dbReference type="InterPro" id="IPR001564">
    <property type="entry name" value="Nucleoside_diP_kinase"/>
</dbReference>
<gene>
    <name evidence="16" type="ORF">Ctob_015864</name>
</gene>